<dbReference type="Gramene" id="MELO3C013668.2.1">
    <property type="protein sequence ID" value="MELO3C013668.2.1"/>
    <property type="gene ID" value="MELO3C013668.2"/>
</dbReference>
<comment type="cofactor">
    <cofactor evidence="1">
        <name>Mg(2+)</name>
        <dbReference type="ChEBI" id="CHEBI:18420"/>
    </cofactor>
</comment>
<dbReference type="EnsemblPlants" id="MELO3C013668.2.1">
    <property type="protein sequence ID" value="MELO3C013668.2.1"/>
    <property type="gene ID" value="MELO3C013668.2"/>
</dbReference>
<dbReference type="PANTHER" id="PTHR31835">
    <property type="entry name" value="URIDINE DIPHOSPHATE GLUCOSE PYROPHOSPHATASE"/>
    <property type="match status" value="1"/>
</dbReference>
<evidence type="ECO:0000259" key="5">
    <source>
        <dbReference type="PROSITE" id="PS51462"/>
    </source>
</evidence>
<sequence>MEKAVDVSCSPFKILIASPSGLTPSQVSIAFSDKYDRIPHPDSSLEDSITEAQSKVHDCSSRWKFPALKRYYLDIMEDSQSLVKEVVRMKILMTFVGTNLSPLWERFLVPSEDDSISCQHSSSPLGNGAIVETSDGKIVLLKRSNNVGEFPGHFVFPGGHPEPQELGIESHDDAKGFADPNTIDEKLSQEMFNSIIREVVEEIGVPPESLCNPVFIGVSRRELNVRPAAFFFMKCSLDSLEIQKLYTSAQDGYESTQLYTVPLERPRVFEGLKVEIWKQLGRSLEFFAYTVNMEAEWFPAVVGKSSLKCLPEKFNRKLTIPMFNLKLLVKQQRLIQAHK</sequence>
<keyword evidence="4" id="KW-0460">Magnesium</keyword>
<evidence type="ECO:0000256" key="2">
    <source>
        <dbReference type="ARBA" id="ARBA00022723"/>
    </source>
</evidence>
<dbReference type="PANTHER" id="PTHR31835:SF1">
    <property type="entry name" value="URIDINE DIPHOSPHATE GLUCOSE PYROPHOSPHATASE NUDT22"/>
    <property type="match status" value="1"/>
</dbReference>
<dbReference type="PROSITE" id="PS51462">
    <property type="entry name" value="NUDIX"/>
    <property type="match status" value="1"/>
</dbReference>
<evidence type="ECO:0000256" key="3">
    <source>
        <dbReference type="ARBA" id="ARBA00022801"/>
    </source>
</evidence>
<dbReference type="InterPro" id="IPR000086">
    <property type="entry name" value="NUDIX_hydrolase_dom"/>
</dbReference>
<evidence type="ECO:0000313" key="6">
    <source>
        <dbReference type="EnsemblPlants" id="MELO3C013668.2.1"/>
    </source>
</evidence>
<accession>A0A9I9D6Q7</accession>
<organism evidence="6">
    <name type="scientific">Cucumis melo</name>
    <name type="common">Muskmelon</name>
    <dbReference type="NCBI Taxonomy" id="3656"/>
    <lineage>
        <taxon>Eukaryota</taxon>
        <taxon>Viridiplantae</taxon>
        <taxon>Streptophyta</taxon>
        <taxon>Embryophyta</taxon>
        <taxon>Tracheophyta</taxon>
        <taxon>Spermatophyta</taxon>
        <taxon>Magnoliopsida</taxon>
        <taxon>eudicotyledons</taxon>
        <taxon>Gunneridae</taxon>
        <taxon>Pentapetalae</taxon>
        <taxon>rosids</taxon>
        <taxon>fabids</taxon>
        <taxon>Cucurbitales</taxon>
        <taxon>Cucurbitaceae</taxon>
        <taxon>Benincaseae</taxon>
        <taxon>Cucumis</taxon>
    </lineage>
</organism>
<evidence type="ECO:0000256" key="1">
    <source>
        <dbReference type="ARBA" id="ARBA00001946"/>
    </source>
</evidence>
<dbReference type="SUPFAM" id="SSF55811">
    <property type="entry name" value="Nudix"/>
    <property type="match status" value="1"/>
</dbReference>
<dbReference type="CDD" id="cd02883">
    <property type="entry name" value="NUDIX_Hydrolase"/>
    <property type="match status" value="1"/>
</dbReference>
<dbReference type="InterPro" id="IPR055295">
    <property type="entry name" value="NUDT22/NUDT9-like"/>
</dbReference>
<proteinExistence type="predicted"/>
<dbReference type="InterPro" id="IPR015797">
    <property type="entry name" value="NUDIX_hydrolase-like_dom_sf"/>
</dbReference>
<dbReference type="GO" id="GO:0052751">
    <property type="term" value="F:GDP-mannose hydrolase activity"/>
    <property type="evidence" value="ECO:0007669"/>
    <property type="project" value="TreeGrafter"/>
</dbReference>
<dbReference type="Gene3D" id="3.90.79.10">
    <property type="entry name" value="Nucleoside Triphosphate Pyrophosphohydrolase"/>
    <property type="match status" value="1"/>
</dbReference>
<keyword evidence="3" id="KW-0378">Hydrolase</keyword>
<reference evidence="6" key="1">
    <citation type="submission" date="2023-03" db="UniProtKB">
        <authorList>
            <consortium name="EnsemblPlants"/>
        </authorList>
    </citation>
    <scope>IDENTIFICATION</scope>
</reference>
<evidence type="ECO:0000256" key="4">
    <source>
        <dbReference type="ARBA" id="ARBA00022842"/>
    </source>
</evidence>
<name>A0A9I9D6Q7_CUCME</name>
<feature type="domain" description="Nudix hydrolase" evidence="5">
    <location>
        <begin position="122"/>
        <end position="324"/>
    </location>
</feature>
<dbReference type="AlphaFoldDB" id="A0A9I9D6Q7"/>
<protein>
    <recommendedName>
        <fullName evidence="5">Nudix hydrolase domain-containing protein</fullName>
    </recommendedName>
</protein>
<keyword evidence="2" id="KW-0479">Metal-binding</keyword>
<dbReference type="GO" id="GO:0046872">
    <property type="term" value="F:metal ion binding"/>
    <property type="evidence" value="ECO:0007669"/>
    <property type="project" value="UniProtKB-KW"/>
</dbReference>